<dbReference type="SMART" id="SM00220">
    <property type="entry name" value="S_TKc"/>
    <property type="match status" value="1"/>
</dbReference>
<comment type="similarity">
    <text evidence="6">Belongs to the protein kinase superfamily.</text>
</comment>
<evidence type="ECO:0000256" key="6">
    <source>
        <dbReference type="RuleBase" id="RU000304"/>
    </source>
</evidence>
<dbReference type="PROSITE" id="PS50011">
    <property type="entry name" value="PROTEIN_KINASE_DOM"/>
    <property type="match status" value="1"/>
</dbReference>
<evidence type="ECO:0000256" key="1">
    <source>
        <dbReference type="ARBA" id="ARBA00022679"/>
    </source>
</evidence>
<keyword evidence="2 5" id="KW-0547">Nucleotide-binding</keyword>
<sequence length="482" mass="53204">MGYLSCNAETAIATCHSLDCELLTRKPRKKHPRRPFKIAEFSYSDLRSATNGFSDHNLLGKGSHGSVYKVHLQHNKLIAAVKKTKQTQHDTGGCTSTSPADNEVEILSHVYHPRIVNLLGFANDPDYRKLIVVEYMPNGTLYELLHGSGKPPGWVKRVRFVAQIARAAQFLHASNPPVIHRDIKSTNILIDSHFNARLSDFGLALRGHVEDVKVKCTPPAGTLGYLDPGYLAPGDLSTKSDVFSFGILLLEIISGRNAIDMNYSPSSVVDWAVPAINSGDFSGICDPRIGPLEDAEALRLIAVVAARCVRSTAAKRPGMAEVVECLNSAYKRLKAANIQIWNNFGRRVGRVGESSRVVRYELLDESTVRVGSRRNGKVSNVTGVETVNNNIGNRIGRSKSIGSSRETEFRPSDFGQNHLLWRVGLGRQINIERLSKSRSMGILHSTRLVNNNGVVRNPNGRKLEESNLLVDIRKKDPNGEIY</sequence>
<name>A0ABD1S9H2_9LAMI</name>
<feature type="binding site" evidence="5">
    <location>
        <position position="83"/>
    </location>
    <ligand>
        <name>ATP</name>
        <dbReference type="ChEBI" id="CHEBI:30616"/>
    </ligand>
</feature>
<reference evidence="9" key="1">
    <citation type="submission" date="2024-07" db="EMBL/GenBank/DDBJ databases">
        <title>Two chromosome-level genome assemblies of Korean endemic species Abeliophyllum distichum and Forsythia ovata (Oleaceae).</title>
        <authorList>
            <person name="Jang H."/>
        </authorList>
    </citation>
    <scope>NUCLEOTIDE SEQUENCE [LARGE SCALE GENOMIC DNA]</scope>
</reference>
<dbReference type="Proteomes" id="UP001604277">
    <property type="component" value="Unassembled WGS sequence"/>
</dbReference>
<dbReference type="Gene3D" id="1.10.510.10">
    <property type="entry name" value="Transferase(Phosphotransferase) domain 1"/>
    <property type="match status" value="1"/>
</dbReference>
<protein>
    <submittedName>
        <fullName evidence="8">Serine/threonine-protein kinase-like protein</fullName>
    </submittedName>
</protein>
<dbReference type="Pfam" id="PF00069">
    <property type="entry name" value="Pkinase"/>
    <property type="match status" value="1"/>
</dbReference>
<dbReference type="InterPro" id="IPR000719">
    <property type="entry name" value="Prot_kinase_dom"/>
</dbReference>
<keyword evidence="4 5" id="KW-0067">ATP-binding</keyword>
<dbReference type="Gene3D" id="3.30.200.20">
    <property type="entry name" value="Phosphorylase Kinase, domain 1"/>
    <property type="match status" value="1"/>
</dbReference>
<comment type="caution">
    <text evidence="8">The sequence shown here is derived from an EMBL/GenBank/DDBJ whole genome shotgun (WGS) entry which is preliminary data.</text>
</comment>
<keyword evidence="1" id="KW-0808">Transferase</keyword>
<dbReference type="PANTHER" id="PTHR46146">
    <property type="entry name" value="SERINE/THREONINE-PROTEIN KINASE-LIKE PROTEIN CCR4"/>
    <property type="match status" value="1"/>
</dbReference>
<dbReference type="InterPro" id="IPR011009">
    <property type="entry name" value="Kinase-like_dom_sf"/>
</dbReference>
<organism evidence="8 9">
    <name type="scientific">Forsythia ovata</name>
    <dbReference type="NCBI Taxonomy" id="205694"/>
    <lineage>
        <taxon>Eukaryota</taxon>
        <taxon>Viridiplantae</taxon>
        <taxon>Streptophyta</taxon>
        <taxon>Embryophyta</taxon>
        <taxon>Tracheophyta</taxon>
        <taxon>Spermatophyta</taxon>
        <taxon>Magnoliopsida</taxon>
        <taxon>eudicotyledons</taxon>
        <taxon>Gunneridae</taxon>
        <taxon>Pentapetalae</taxon>
        <taxon>asterids</taxon>
        <taxon>lamiids</taxon>
        <taxon>Lamiales</taxon>
        <taxon>Oleaceae</taxon>
        <taxon>Forsythieae</taxon>
        <taxon>Forsythia</taxon>
    </lineage>
</organism>
<evidence type="ECO:0000259" key="7">
    <source>
        <dbReference type="PROSITE" id="PS50011"/>
    </source>
</evidence>
<dbReference type="InterPro" id="IPR017441">
    <property type="entry name" value="Protein_kinase_ATP_BS"/>
</dbReference>
<dbReference type="AlphaFoldDB" id="A0ABD1S9H2"/>
<dbReference type="SUPFAM" id="SSF56112">
    <property type="entry name" value="Protein kinase-like (PK-like)"/>
    <property type="match status" value="1"/>
</dbReference>
<dbReference type="EMBL" id="JBFOLJ010000011">
    <property type="protein sequence ID" value="KAL2496387.1"/>
    <property type="molecule type" value="Genomic_DNA"/>
</dbReference>
<proteinExistence type="inferred from homology"/>
<accession>A0ABD1S9H2</accession>
<dbReference type="GO" id="GO:0005524">
    <property type="term" value="F:ATP binding"/>
    <property type="evidence" value="ECO:0007669"/>
    <property type="project" value="UniProtKB-UniRule"/>
</dbReference>
<dbReference type="GO" id="GO:0004674">
    <property type="term" value="F:protein serine/threonine kinase activity"/>
    <property type="evidence" value="ECO:0007669"/>
    <property type="project" value="UniProtKB-KW"/>
</dbReference>
<evidence type="ECO:0000256" key="3">
    <source>
        <dbReference type="ARBA" id="ARBA00022777"/>
    </source>
</evidence>
<dbReference type="PROSITE" id="PS00108">
    <property type="entry name" value="PROTEIN_KINASE_ST"/>
    <property type="match status" value="1"/>
</dbReference>
<gene>
    <name evidence="8" type="ORF">Fot_40144</name>
</gene>
<dbReference type="PANTHER" id="PTHR46146:SF23">
    <property type="entry name" value="PROTEIN KINASE DOMAIN-CONTAINING PROTEIN"/>
    <property type="match status" value="1"/>
</dbReference>
<evidence type="ECO:0000256" key="5">
    <source>
        <dbReference type="PROSITE-ProRule" id="PRU10141"/>
    </source>
</evidence>
<dbReference type="PROSITE" id="PS00107">
    <property type="entry name" value="PROTEIN_KINASE_ATP"/>
    <property type="match status" value="1"/>
</dbReference>
<evidence type="ECO:0000256" key="2">
    <source>
        <dbReference type="ARBA" id="ARBA00022741"/>
    </source>
</evidence>
<keyword evidence="9" id="KW-1185">Reference proteome</keyword>
<keyword evidence="6" id="KW-0723">Serine/threonine-protein kinase</keyword>
<keyword evidence="3" id="KW-0418">Kinase</keyword>
<evidence type="ECO:0000313" key="8">
    <source>
        <dbReference type="EMBL" id="KAL2496387.1"/>
    </source>
</evidence>
<dbReference type="InterPro" id="IPR008271">
    <property type="entry name" value="Ser/Thr_kinase_AS"/>
</dbReference>
<feature type="domain" description="Protein kinase" evidence="7">
    <location>
        <begin position="53"/>
        <end position="330"/>
    </location>
</feature>
<evidence type="ECO:0000313" key="9">
    <source>
        <dbReference type="Proteomes" id="UP001604277"/>
    </source>
</evidence>
<evidence type="ECO:0000256" key="4">
    <source>
        <dbReference type="ARBA" id="ARBA00022840"/>
    </source>
</evidence>